<evidence type="ECO:0000256" key="2">
    <source>
        <dbReference type="ARBA" id="ARBA00023015"/>
    </source>
</evidence>
<dbReference type="InterPro" id="IPR005119">
    <property type="entry name" value="LysR_subst-bd"/>
</dbReference>
<dbReference type="PRINTS" id="PR00039">
    <property type="entry name" value="HTHLYSR"/>
</dbReference>
<dbReference type="Pfam" id="PF03466">
    <property type="entry name" value="LysR_substrate"/>
    <property type="match status" value="1"/>
</dbReference>
<feature type="domain" description="HTH lysR-type" evidence="5">
    <location>
        <begin position="6"/>
        <end position="63"/>
    </location>
</feature>
<dbReference type="SUPFAM" id="SSF46785">
    <property type="entry name" value="Winged helix' DNA-binding domain"/>
    <property type="match status" value="1"/>
</dbReference>
<evidence type="ECO:0000313" key="7">
    <source>
        <dbReference type="Proteomes" id="UP000430120"/>
    </source>
</evidence>
<sequence>MDVLHLTLRQLQIFVAVARSGSTTAAAEAIALSQSATSAALQELERLLSLRLFDRVGKRLLLNDNGRALLPRAEALLAGAGDIERLAQDSDAQRAALRIGASLTVADHGVPAVLAAFLGDRPRAAPHWQTTVTVGNTAQICGLVAAHALDIGLIEGPHHDASLVAQPWLEDELVVVGTPAVATTQGSTLADLAEAVWLLRETGSATREISDQALAPRIGPYRRRIELGSNAALRQAALAGLGLACLSRRVVAEDLARGQLQTVAAPLPRISRQWHWVLQAGRQPTPALAALIALLPTLAQTDGPPP</sequence>
<dbReference type="Gene3D" id="1.10.10.10">
    <property type="entry name" value="Winged helix-like DNA-binding domain superfamily/Winged helix DNA-binding domain"/>
    <property type="match status" value="1"/>
</dbReference>
<accession>A0A643FDD4</accession>
<dbReference type="PROSITE" id="PS50931">
    <property type="entry name" value="HTH_LYSR"/>
    <property type="match status" value="1"/>
</dbReference>
<comment type="caution">
    <text evidence="6">The sequence shown here is derived from an EMBL/GenBank/DDBJ whole genome shotgun (WGS) entry which is preliminary data.</text>
</comment>
<organism evidence="6 7">
    <name type="scientific">Ideonella dechloratans</name>
    <dbReference type="NCBI Taxonomy" id="36863"/>
    <lineage>
        <taxon>Bacteria</taxon>
        <taxon>Pseudomonadati</taxon>
        <taxon>Pseudomonadota</taxon>
        <taxon>Betaproteobacteria</taxon>
        <taxon>Burkholderiales</taxon>
        <taxon>Sphaerotilaceae</taxon>
        <taxon>Ideonella</taxon>
    </lineage>
</organism>
<dbReference type="GO" id="GO:0000976">
    <property type="term" value="F:transcription cis-regulatory region binding"/>
    <property type="evidence" value="ECO:0007669"/>
    <property type="project" value="TreeGrafter"/>
</dbReference>
<dbReference type="PANTHER" id="PTHR30126:SF94">
    <property type="entry name" value="LYSR FAMILY TRANSCRIPTIONAL REGULATOR"/>
    <property type="match status" value="1"/>
</dbReference>
<keyword evidence="3" id="KW-0238">DNA-binding</keyword>
<evidence type="ECO:0000259" key="5">
    <source>
        <dbReference type="PROSITE" id="PS50931"/>
    </source>
</evidence>
<comment type="similarity">
    <text evidence="1">Belongs to the LysR transcriptional regulatory family.</text>
</comment>
<dbReference type="SUPFAM" id="SSF53850">
    <property type="entry name" value="Periplasmic binding protein-like II"/>
    <property type="match status" value="1"/>
</dbReference>
<protein>
    <submittedName>
        <fullName evidence="6">LysR family transcriptional regulator</fullName>
    </submittedName>
</protein>
<dbReference type="PANTHER" id="PTHR30126">
    <property type="entry name" value="HTH-TYPE TRANSCRIPTIONAL REGULATOR"/>
    <property type="match status" value="1"/>
</dbReference>
<dbReference type="AlphaFoldDB" id="A0A643FDD4"/>
<evidence type="ECO:0000256" key="4">
    <source>
        <dbReference type="ARBA" id="ARBA00023163"/>
    </source>
</evidence>
<keyword evidence="7" id="KW-1185">Reference proteome</keyword>
<dbReference type="GO" id="GO:0003700">
    <property type="term" value="F:DNA-binding transcription factor activity"/>
    <property type="evidence" value="ECO:0007669"/>
    <property type="project" value="InterPro"/>
</dbReference>
<dbReference type="OrthoDB" id="9808620at2"/>
<evidence type="ECO:0000256" key="1">
    <source>
        <dbReference type="ARBA" id="ARBA00009437"/>
    </source>
</evidence>
<name>A0A643FDD4_IDEDE</name>
<dbReference type="InterPro" id="IPR000847">
    <property type="entry name" value="LysR_HTH_N"/>
</dbReference>
<dbReference type="RefSeq" id="WP_151124790.1">
    <property type="nucleotide sequence ID" value="NZ_CP088081.1"/>
</dbReference>
<reference evidence="6 7" key="1">
    <citation type="submission" date="2019-09" db="EMBL/GenBank/DDBJ databases">
        <title>Draft genome sequences of 48 bacterial type strains from the CCUG.</title>
        <authorList>
            <person name="Tunovic T."/>
            <person name="Pineiro-Iglesias B."/>
            <person name="Unosson C."/>
            <person name="Inganas E."/>
            <person name="Ohlen M."/>
            <person name="Cardew S."/>
            <person name="Jensie-Markopoulos S."/>
            <person name="Salva-Serra F."/>
            <person name="Jaen-Luchoro D."/>
            <person name="Karlsson R."/>
            <person name="Svensson-Stadler L."/>
            <person name="Chun J."/>
            <person name="Moore E."/>
        </authorList>
    </citation>
    <scope>NUCLEOTIDE SEQUENCE [LARGE SCALE GENOMIC DNA]</scope>
    <source>
        <strain evidence="6 7">CCUG 30977</strain>
    </source>
</reference>
<evidence type="ECO:0000313" key="6">
    <source>
        <dbReference type="EMBL" id="KAB0579913.1"/>
    </source>
</evidence>
<dbReference type="Pfam" id="PF00126">
    <property type="entry name" value="HTH_1"/>
    <property type="match status" value="1"/>
</dbReference>
<dbReference type="EMBL" id="VZPB01000035">
    <property type="protein sequence ID" value="KAB0579913.1"/>
    <property type="molecule type" value="Genomic_DNA"/>
</dbReference>
<evidence type="ECO:0000256" key="3">
    <source>
        <dbReference type="ARBA" id="ARBA00023125"/>
    </source>
</evidence>
<dbReference type="Proteomes" id="UP000430120">
    <property type="component" value="Unassembled WGS sequence"/>
</dbReference>
<dbReference type="Gene3D" id="3.40.190.290">
    <property type="match status" value="1"/>
</dbReference>
<dbReference type="InterPro" id="IPR036390">
    <property type="entry name" value="WH_DNA-bd_sf"/>
</dbReference>
<keyword evidence="2" id="KW-0805">Transcription regulation</keyword>
<gene>
    <name evidence="6" type="ORF">F7Q92_14235</name>
</gene>
<proteinExistence type="inferred from homology"/>
<keyword evidence="4" id="KW-0804">Transcription</keyword>
<dbReference type="InterPro" id="IPR036388">
    <property type="entry name" value="WH-like_DNA-bd_sf"/>
</dbReference>